<dbReference type="EMBL" id="PQFF01000156">
    <property type="protein sequence ID" value="RHZ78333.1"/>
    <property type="molecule type" value="Genomic_DNA"/>
</dbReference>
<proteinExistence type="inferred from homology"/>
<evidence type="ECO:0000256" key="1">
    <source>
        <dbReference type="ARBA" id="ARBA00004173"/>
    </source>
</evidence>
<dbReference type="STRING" id="1348612.A0A397IZM6"/>
<dbReference type="PANTHER" id="PTHR21183">
    <property type="entry name" value="RIBOSOMAL PROTEIN L47, MITOCHONDRIAL-RELATED"/>
    <property type="match status" value="1"/>
</dbReference>
<dbReference type="PANTHER" id="PTHR21183:SF18">
    <property type="entry name" value="LARGE RIBOSOMAL SUBUNIT PROTEIN UL29M"/>
    <property type="match status" value="1"/>
</dbReference>
<comment type="subcellular location">
    <subcellularLocation>
        <location evidence="1">Mitochondrion</location>
    </subcellularLocation>
</comment>
<dbReference type="OrthoDB" id="270763at2759"/>
<feature type="compositionally biased region" description="Polar residues" evidence="8">
    <location>
        <begin position="172"/>
        <end position="185"/>
    </location>
</feature>
<evidence type="ECO:0000256" key="6">
    <source>
        <dbReference type="ARBA" id="ARBA00035289"/>
    </source>
</evidence>
<protein>
    <recommendedName>
        <fullName evidence="6">Large ribosomal subunit protein uL29m</fullName>
    </recommendedName>
    <alternativeName>
        <fullName evidence="7">54S ribosomal protein L4, mitochondrial</fullName>
    </alternativeName>
</protein>
<reference evidence="9 10" key="1">
    <citation type="submission" date="2018-08" db="EMBL/GenBank/DDBJ databases">
        <title>Genome and evolution of the arbuscular mycorrhizal fungus Diversispora epigaea (formerly Glomus versiforme) and its bacterial endosymbionts.</title>
        <authorList>
            <person name="Sun X."/>
            <person name="Fei Z."/>
            <person name="Harrison M."/>
        </authorList>
    </citation>
    <scope>NUCLEOTIDE SEQUENCE [LARGE SCALE GENOMIC DNA]</scope>
    <source>
        <strain evidence="9 10">IT104</strain>
    </source>
</reference>
<dbReference type="GO" id="GO:0003735">
    <property type="term" value="F:structural constituent of ribosome"/>
    <property type="evidence" value="ECO:0007669"/>
    <property type="project" value="InterPro"/>
</dbReference>
<keyword evidence="3" id="KW-0689">Ribosomal protein</keyword>
<evidence type="ECO:0000256" key="3">
    <source>
        <dbReference type="ARBA" id="ARBA00022980"/>
    </source>
</evidence>
<comment type="caution">
    <text evidence="9">The sequence shown here is derived from an EMBL/GenBank/DDBJ whole genome shotgun (WGS) entry which is preliminary data.</text>
</comment>
<dbReference type="InterPro" id="IPR010729">
    <property type="entry name" value="Ribosomal_uL29_mit"/>
</dbReference>
<dbReference type="Gene3D" id="6.10.330.20">
    <property type="match status" value="1"/>
</dbReference>
<evidence type="ECO:0000256" key="7">
    <source>
        <dbReference type="ARBA" id="ARBA00035399"/>
    </source>
</evidence>
<evidence type="ECO:0000256" key="5">
    <source>
        <dbReference type="ARBA" id="ARBA00023274"/>
    </source>
</evidence>
<evidence type="ECO:0000256" key="8">
    <source>
        <dbReference type="SAM" id="MobiDB-lite"/>
    </source>
</evidence>
<accession>A0A397IZM6</accession>
<name>A0A397IZM6_9GLOM</name>
<organism evidence="9 10">
    <name type="scientific">Diversispora epigaea</name>
    <dbReference type="NCBI Taxonomy" id="1348612"/>
    <lineage>
        <taxon>Eukaryota</taxon>
        <taxon>Fungi</taxon>
        <taxon>Fungi incertae sedis</taxon>
        <taxon>Mucoromycota</taxon>
        <taxon>Glomeromycotina</taxon>
        <taxon>Glomeromycetes</taxon>
        <taxon>Diversisporales</taxon>
        <taxon>Diversisporaceae</taxon>
        <taxon>Diversispora</taxon>
    </lineage>
</organism>
<dbReference type="AlphaFoldDB" id="A0A397IZM6"/>
<dbReference type="Proteomes" id="UP000266861">
    <property type="component" value="Unassembled WGS sequence"/>
</dbReference>
<dbReference type="Pfam" id="PF06984">
    <property type="entry name" value="MRP-L47"/>
    <property type="match status" value="1"/>
</dbReference>
<evidence type="ECO:0000313" key="10">
    <source>
        <dbReference type="Proteomes" id="UP000266861"/>
    </source>
</evidence>
<keyword evidence="5" id="KW-0687">Ribonucleoprotein</keyword>
<evidence type="ECO:0000256" key="2">
    <source>
        <dbReference type="ARBA" id="ARBA00009254"/>
    </source>
</evidence>
<dbReference type="InterPro" id="IPR038340">
    <property type="entry name" value="MRP-L47_sf"/>
</dbReference>
<evidence type="ECO:0000313" key="9">
    <source>
        <dbReference type="EMBL" id="RHZ78333.1"/>
    </source>
</evidence>
<comment type="similarity">
    <text evidence="2">Belongs to the universal ribosomal protein uL29 family.</text>
</comment>
<dbReference type="GO" id="GO:0005762">
    <property type="term" value="C:mitochondrial large ribosomal subunit"/>
    <property type="evidence" value="ECO:0007669"/>
    <property type="project" value="TreeGrafter"/>
</dbReference>
<feature type="region of interest" description="Disordered" evidence="8">
    <location>
        <begin position="153"/>
        <end position="185"/>
    </location>
</feature>
<sequence>MKFSSFYRSFHSTTISLNNNKFIPSKHPYVQGLYDFFQGGSANPVTLPTTRALLTGRSWTASELRRKSFEDLHKIWYVLLKERNLLATMWEEAKRFNRINNPEWRKRHDDRRFKTQKSMARIKFVLSERRVAYEYARRADPNLFGLEEAPKPQKYYVDDGKPNYWRDGPPSRIQSRTTSRIPHQK</sequence>
<evidence type="ECO:0000256" key="4">
    <source>
        <dbReference type="ARBA" id="ARBA00023128"/>
    </source>
</evidence>
<dbReference type="GO" id="GO:0032543">
    <property type="term" value="P:mitochondrial translation"/>
    <property type="evidence" value="ECO:0007669"/>
    <property type="project" value="TreeGrafter"/>
</dbReference>
<keyword evidence="10" id="KW-1185">Reference proteome</keyword>
<keyword evidence="4" id="KW-0496">Mitochondrion</keyword>
<gene>
    <name evidence="9" type="ORF">Glove_166g239</name>
</gene>